<evidence type="ECO:0000256" key="1">
    <source>
        <dbReference type="SAM" id="MobiDB-lite"/>
    </source>
</evidence>
<evidence type="ECO:0008006" key="5">
    <source>
        <dbReference type="Google" id="ProtNLM"/>
    </source>
</evidence>
<dbReference type="PANTHER" id="PTHR39335:SF1">
    <property type="entry name" value="BLL4220 PROTEIN"/>
    <property type="match status" value="1"/>
</dbReference>
<evidence type="ECO:0000256" key="2">
    <source>
        <dbReference type="SAM" id="SignalP"/>
    </source>
</evidence>
<name>A0A917PYZ3_9PSED</name>
<dbReference type="PANTHER" id="PTHR39335">
    <property type="entry name" value="BLL4220 PROTEIN"/>
    <property type="match status" value="1"/>
</dbReference>
<dbReference type="EMBL" id="BMPO01000006">
    <property type="protein sequence ID" value="GGK00756.1"/>
    <property type="molecule type" value="Genomic_DNA"/>
</dbReference>
<dbReference type="PIRSF" id="PIRSF029720">
    <property type="entry name" value="UCP029720"/>
    <property type="match status" value="1"/>
</dbReference>
<dbReference type="RefSeq" id="WP_188983890.1">
    <property type="nucleotide sequence ID" value="NZ_BMPO01000006.1"/>
</dbReference>
<feature type="compositionally biased region" description="Basic and acidic residues" evidence="1">
    <location>
        <begin position="105"/>
        <end position="118"/>
    </location>
</feature>
<dbReference type="Pfam" id="PF03640">
    <property type="entry name" value="Lipoprotein_15"/>
    <property type="match status" value="2"/>
</dbReference>
<gene>
    <name evidence="3" type="ORF">GCM10009304_28260</name>
</gene>
<sequence length="125" mass="13554">MKLHYLLAGALLATAGTAFAQDHAGAPGMEKDGILVDHKGMTLYTYDKDDDGKSMCNDKCAENWPPLKAEHGAKPMGEWTIITRNDGSMQWAYDGDPLYTYAKDAKAGDRTGDGKADGDWDIAEP</sequence>
<feature type="signal peptide" evidence="2">
    <location>
        <begin position="1"/>
        <end position="20"/>
    </location>
</feature>
<protein>
    <recommendedName>
        <fullName evidence="5">Lipoprotein with Yx(FWY)xxD motif</fullName>
    </recommendedName>
</protein>
<evidence type="ECO:0000313" key="4">
    <source>
        <dbReference type="Proteomes" id="UP000635983"/>
    </source>
</evidence>
<feature type="region of interest" description="Disordered" evidence="1">
    <location>
        <begin position="105"/>
        <end position="125"/>
    </location>
</feature>
<feature type="chain" id="PRO_5037333108" description="Lipoprotein with Yx(FWY)xxD motif" evidence="2">
    <location>
        <begin position="21"/>
        <end position="125"/>
    </location>
</feature>
<proteinExistence type="predicted"/>
<reference evidence="3" key="2">
    <citation type="submission" date="2020-09" db="EMBL/GenBank/DDBJ databases">
        <authorList>
            <person name="Sun Q."/>
            <person name="Ohkuma M."/>
        </authorList>
    </citation>
    <scope>NUCLEOTIDE SEQUENCE</scope>
    <source>
        <strain evidence="3">JCM 30078</strain>
    </source>
</reference>
<dbReference type="Proteomes" id="UP000635983">
    <property type="component" value="Unassembled WGS sequence"/>
</dbReference>
<keyword evidence="4" id="KW-1185">Reference proteome</keyword>
<organism evidence="3 4">
    <name type="scientific">Pseudomonas matsuisoli</name>
    <dbReference type="NCBI Taxonomy" id="1515666"/>
    <lineage>
        <taxon>Bacteria</taxon>
        <taxon>Pseudomonadati</taxon>
        <taxon>Pseudomonadota</taxon>
        <taxon>Gammaproteobacteria</taxon>
        <taxon>Pseudomonadales</taxon>
        <taxon>Pseudomonadaceae</taxon>
        <taxon>Pseudomonas</taxon>
    </lineage>
</organism>
<dbReference type="GO" id="GO:0043448">
    <property type="term" value="P:alkane catabolic process"/>
    <property type="evidence" value="ECO:0007669"/>
    <property type="project" value="TreeGrafter"/>
</dbReference>
<evidence type="ECO:0000313" key="3">
    <source>
        <dbReference type="EMBL" id="GGK00756.1"/>
    </source>
</evidence>
<accession>A0A917PYZ3</accession>
<dbReference type="InterPro" id="IPR014558">
    <property type="entry name" value="UCP029720"/>
</dbReference>
<reference evidence="3" key="1">
    <citation type="journal article" date="2014" name="Int. J. Syst. Evol. Microbiol.">
        <title>Complete genome sequence of Corynebacterium casei LMG S-19264T (=DSM 44701T), isolated from a smear-ripened cheese.</title>
        <authorList>
            <consortium name="US DOE Joint Genome Institute (JGI-PGF)"/>
            <person name="Walter F."/>
            <person name="Albersmeier A."/>
            <person name="Kalinowski J."/>
            <person name="Ruckert C."/>
        </authorList>
    </citation>
    <scope>NUCLEOTIDE SEQUENCE</scope>
    <source>
        <strain evidence="3">JCM 30078</strain>
    </source>
</reference>
<dbReference type="InterPro" id="IPR005297">
    <property type="entry name" value="Lipoprotein_repeat"/>
</dbReference>
<dbReference type="AlphaFoldDB" id="A0A917PYZ3"/>
<keyword evidence="2" id="KW-0732">Signal</keyword>
<comment type="caution">
    <text evidence="3">The sequence shown here is derived from an EMBL/GenBank/DDBJ whole genome shotgun (WGS) entry which is preliminary data.</text>
</comment>